<accession>A0A2A3E2U6</accession>
<dbReference type="Proteomes" id="UP000242457">
    <property type="component" value="Unassembled WGS sequence"/>
</dbReference>
<gene>
    <name evidence="1" type="ORF">APICC_08727</name>
</gene>
<evidence type="ECO:0000313" key="1">
    <source>
        <dbReference type="EMBL" id="PBC26037.1"/>
    </source>
</evidence>
<dbReference type="EMBL" id="KZ288416">
    <property type="protein sequence ID" value="PBC26037.1"/>
    <property type="molecule type" value="Genomic_DNA"/>
</dbReference>
<name>A0A2A3E2U6_APICC</name>
<keyword evidence="2" id="KW-1185">Reference proteome</keyword>
<sequence length="86" mass="10223">MNVLYIIISIMEEVNRNVEKRLSDRETEMKIETKDESASRKEATNRSVNLGQVLPLMQFMIMLVAYDVRNNFLDNWRLRKIFSNVL</sequence>
<protein>
    <submittedName>
        <fullName evidence="1">Uncharacterized protein</fullName>
    </submittedName>
</protein>
<reference evidence="1" key="1">
    <citation type="submission" date="2014-07" db="EMBL/GenBank/DDBJ databases">
        <title>Genomic and transcriptomic analysis on Apis cerana provide comprehensive insights into honey bee biology.</title>
        <authorList>
            <person name="Diao Q."/>
            <person name="Sun L."/>
            <person name="Zheng H."/>
            <person name="Zheng H."/>
            <person name="Xu S."/>
            <person name="Wang S."/>
            <person name="Zeng Z."/>
            <person name="Hu F."/>
            <person name="Su S."/>
            <person name="Wu J."/>
        </authorList>
    </citation>
    <scope>NUCLEOTIDE SEQUENCE [LARGE SCALE GENOMIC DNA]</scope>
    <source>
        <tissue evidence="1">Pupae without intestine</tissue>
    </source>
</reference>
<organism evidence="1 2">
    <name type="scientific">Apis cerana cerana</name>
    <name type="common">Oriental honeybee</name>
    <dbReference type="NCBI Taxonomy" id="94128"/>
    <lineage>
        <taxon>Eukaryota</taxon>
        <taxon>Metazoa</taxon>
        <taxon>Ecdysozoa</taxon>
        <taxon>Arthropoda</taxon>
        <taxon>Hexapoda</taxon>
        <taxon>Insecta</taxon>
        <taxon>Pterygota</taxon>
        <taxon>Neoptera</taxon>
        <taxon>Endopterygota</taxon>
        <taxon>Hymenoptera</taxon>
        <taxon>Apocrita</taxon>
        <taxon>Aculeata</taxon>
        <taxon>Apoidea</taxon>
        <taxon>Anthophila</taxon>
        <taxon>Apidae</taxon>
        <taxon>Apis</taxon>
    </lineage>
</organism>
<dbReference type="AlphaFoldDB" id="A0A2A3E2U6"/>
<dbReference type="OrthoDB" id="10576972at2759"/>
<proteinExistence type="predicted"/>
<evidence type="ECO:0000313" key="2">
    <source>
        <dbReference type="Proteomes" id="UP000242457"/>
    </source>
</evidence>